<dbReference type="PANTHER" id="PTHR22792">
    <property type="entry name" value="LUPUS LA PROTEIN-RELATED"/>
    <property type="match status" value="1"/>
</dbReference>
<name>A0AAE1KPG8_PETCI</name>
<keyword evidence="2 4" id="KW-0694">RNA-binding</keyword>
<evidence type="ECO:0000259" key="7">
    <source>
        <dbReference type="PROSITE" id="PS51938"/>
    </source>
</evidence>
<dbReference type="SUPFAM" id="SSF54928">
    <property type="entry name" value="RNA-binding domain, RBD"/>
    <property type="match status" value="1"/>
</dbReference>
<comment type="caution">
    <text evidence="8">The sequence shown here is derived from an EMBL/GenBank/DDBJ whole genome shotgun (WGS) entry which is preliminary data.</text>
</comment>
<evidence type="ECO:0000256" key="4">
    <source>
        <dbReference type="PROSITE-ProRule" id="PRU00332"/>
    </source>
</evidence>
<dbReference type="InterPro" id="IPR036388">
    <property type="entry name" value="WH-like_DNA-bd_sf"/>
</dbReference>
<protein>
    <recommendedName>
        <fullName evidence="10">La-related protein 6</fullName>
    </recommendedName>
</protein>
<gene>
    <name evidence="8" type="ORF">Pcinc_014193</name>
</gene>
<evidence type="ECO:0000259" key="6">
    <source>
        <dbReference type="PROSITE" id="PS50961"/>
    </source>
</evidence>
<dbReference type="GO" id="GO:0005634">
    <property type="term" value="C:nucleus"/>
    <property type="evidence" value="ECO:0007669"/>
    <property type="project" value="UniProtKB-SubCell"/>
</dbReference>
<feature type="compositionally biased region" description="Low complexity" evidence="5">
    <location>
        <begin position="333"/>
        <end position="344"/>
    </location>
</feature>
<feature type="region of interest" description="Disordered" evidence="5">
    <location>
        <begin position="272"/>
        <end position="344"/>
    </location>
</feature>
<dbReference type="Pfam" id="PF12901">
    <property type="entry name" value="SUZ-C"/>
    <property type="match status" value="1"/>
</dbReference>
<proteinExistence type="predicted"/>
<accession>A0AAE1KPG8</accession>
<sequence length="406" mass="45055">MSDADTESNSGNKKYCWRRHASVTSSESDGPRIVVQTTSEDEENDDITLQIVTLSKAIAPSESATTTDMGSDCTSEGCDDCLTGEAPVEVTPELATNLLSQVEEYLSDEGLTKDLFLLKHVKRHRDGFVSLKLLSGYKKVKKLSRDWRVLSLALHSSQHLELNDTATKVRRRKPLPYTLLYDAPASRSLVATNIPPQHATMAYLASLFGNYGPVASLQVVRPRPDGNVPPALQRLASRLPELSTTQCAVVEYEDVWGAARALHHMSSSSPITLHVLRRSRRPSHSSSRTSPTPTSTPRGRGGWYEHGVPPEELRQRLKGTRSRQREHLYHQTESSASESDGSSYMYSCRRSSYQFNPRALPKHLLPPRTTSSTPASPRAPRRNDSTPIVRDPRGPDGTRGFSRVRS</sequence>
<feature type="domain" description="HTH La-type RNA-binding" evidence="6">
    <location>
        <begin position="88"/>
        <end position="179"/>
    </location>
</feature>
<evidence type="ECO:0000256" key="2">
    <source>
        <dbReference type="ARBA" id="ARBA00022884"/>
    </source>
</evidence>
<dbReference type="EMBL" id="JAWQEG010001223">
    <property type="protein sequence ID" value="KAK3881361.1"/>
    <property type="molecule type" value="Genomic_DNA"/>
</dbReference>
<organism evidence="8 9">
    <name type="scientific">Petrolisthes cinctipes</name>
    <name type="common">Flat porcelain crab</name>
    <dbReference type="NCBI Taxonomy" id="88211"/>
    <lineage>
        <taxon>Eukaryota</taxon>
        <taxon>Metazoa</taxon>
        <taxon>Ecdysozoa</taxon>
        <taxon>Arthropoda</taxon>
        <taxon>Crustacea</taxon>
        <taxon>Multicrustacea</taxon>
        <taxon>Malacostraca</taxon>
        <taxon>Eumalacostraca</taxon>
        <taxon>Eucarida</taxon>
        <taxon>Decapoda</taxon>
        <taxon>Pleocyemata</taxon>
        <taxon>Anomura</taxon>
        <taxon>Galatheoidea</taxon>
        <taxon>Porcellanidae</taxon>
        <taxon>Petrolisthes</taxon>
    </lineage>
</organism>
<feature type="region of interest" description="Disordered" evidence="5">
    <location>
        <begin position="20"/>
        <end position="41"/>
    </location>
</feature>
<feature type="domain" description="SUZ-C" evidence="7">
    <location>
        <begin position="359"/>
        <end position="405"/>
    </location>
</feature>
<dbReference type="PANTHER" id="PTHR22792:SF140">
    <property type="entry name" value="ACHILLES, ISOFORM A"/>
    <property type="match status" value="1"/>
</dbReference>
<evidence type="ECO:0008006" key="10">
    <source>
        <dbReference type="Google" id="ProtNLM"/>
    </source>
</evidence>
<dbReference type="InterPro" id="IPR035979">
    <property type="entry name" value="RBD_domain_sf"/>
</dbReference>
<dbReference type="InterPro" id="IPR036390">
    <property type="entry name" value="WH_DNA-bd_sf"/>
</dbReference>
<evidence type="ECO:0000256" key="5">
    <source>
        <dbReference type="SAM" id="MobiDB-lite"/>
    </source>
</evidence>
<dbReference type="SMART" id="SM00715">
    <property type="entry name" value="LA"/>
    <property type="match status" value="1"/>
</dbReference>
<dbReference type="InterPro" id="IPR045180">
    <property type="entry name" value="La_dom_prot"/>
</dbReference>
<comment type="subcellular location">
    <subcellularLocation>
        <location evidence="1">Nucleus</location>
    </subcellularLocation>
</comment>
<evidence type="ECO:0000256" key="3">
    <source>
        <dbReference type="ARBA" id="ARBA00023242"/>
    </source>
</evidence>
<dbReference type="Pfam" id="PF05383">
    <property type="entry name" value="La"/>
    <property type="match status" value="1"/>
</dbReference>
<dbReference type="Gene3D" id="3.30.70.330">
    <property type="match status" value="1"/>
</dbReference>
<feature type="compositionally biased region" description="Low complexity" evidence="5">
    <location>
        <begin position="366"/>
        <end position="378"/>
    </location>
</feature>
<dbReference type="PROSITE" id="PS50961">
    <property type="entry name" value="HTH_LA"/>
    <property type="match status" value="1"/>
</dbReference>
<reference evidence="8" key="1">
    <citation type="submission" date="2023-10" db="EMBL/GenBank/DDBJ databases">
        <title>Genome assemblies of two species of porcelain crab, Petrolisthes cinctipes and Petrolisthes manimaculis (Anomura: Porcellanidae).</title>
        <authorList>
            <person name="Angst P."/>
        </authorList>
    </citation>
    <scope>NUCLEOTIDE SEQUENCE</scope>
    <source>
        <strain evidence="8">PB745_01</strain>
        <tissue evidence="8">Gill</tissue>
    </source>
</reference>
<keyword evidence="3" id="KW-0539">Nucleus</keyword>
<dbReference type="AlphaFoldDB" id="A0AAE1KPG8"/>
<evidence type="ECO:0000313" key="8">
    <source>
        <dbReference type="EMBL" id="KAK3881361.1"/>
    </source>
</evidence>
<dbReference type="SUPFAM" id="SSF46785">
    <property type="entry name" value="Winged helix' DNA-binding domain"/>
    <property type="match status" value="1"/>
</dbReference>
<dbReference type="InterPro" id="IPR006630">
    <property type="entry name" value="La_HTH"/>
</dbReference>
<dbReference type="Gene3D" id="1.10.10.10">
    <property type="entry name" value="Winged helix-like DNA-binding domain superfamily/Winged helix DNA-binding domain"/>
    <property type="match status" value="1"/>
</dbReference>
<dbReference type="InterPro" id="IPR024642">
    <property type="entry name" value="SUZ-C"/>
</dbReference>
<dbReference type="GO" id="GO:0003729">
    <property type="term" value="F:mRNA binding"/>
    <property type="evidence" value="ECO:0007669"/>
    <property type="project" value="TreeGrafter"/>
</dbReference>
<dbReference type="Proteomes" id="UP001286313">
    <property type="component" value="Unassembled WGS sequence"/>
</dbReference>
<evidence type="ECO:0000256" key="1">
    <source>
        <dbReference type="ARBA" id="ARBA00004123"/>
    </source>
</evidence>
<dbReference type="InterPro" id="IPR012677">
    <property type="entry name" value="Nucleotide-bd_a/b_plait_sf"/>
</dbReference>
<keyword evidence="9" id="KW-1185">Reference proteome</keyword>
<dbReference type="FunFam" id="1.10.10.10:FF:000158">
    <property type="entry name" value="La ribonucleoprotein domain family member 7"/>
    <property type="match status" value="1"/>
</dbReference>
<evidence type="ECO:0000313" key="9">
    <source>
        <dbReference type="Proteomes" id="UP001286313"/>
    </source>
</evidence>
<feature type="region of interest" description="Disordered" evidence="5">
    <location>
        <begin position="357"/>
        <end position="406"/>
    </location>
</feature>
<feature type="compositionally biased region" description="Low complexity" evidence="5">
    <location>
        <begin position="284"/>
        <end position="298"/>
    </location>
</feature>
<dbReference type="PROSITE" id="PS51938">
    <property type="entry name" value="SUZ_C"/>
    <property type="match status" value="1"/>
</dbReference>